<accession>A0A6P2SQA4</accession>
<name>A0A6P2SQA4_9BURK</name>
<dbReference type="AlphaFoldDB" id="A0A6P2SQA4"/>
<dbReference type="EMBL" id="CABVQC010000105">
    <property type="protein sequence ID" value="VWC52623.1"/>
    <property type="molecule type" value="Genomic_DNA"/>
</dbReference>
<evidence type="ECO:0000313" key="2">
    <source>
        <dbReference type="Proteomes" id="UP000494261"/>
    </source>
</evidence>
<protein>
    <submittedName>
        <fullName evidence="1">Uncharacterized protein</fullName>
    </submittedName>
</protein>
<reference evidence="1 2" key="1">
    <citation type="submission" date="2019-09" db="EMBL/GenBank/DDBJ databases">
        <authorList>
            <person name="Depoorter E."/>
        </authorList>
    </citation>
    <scope>NUCLEOTIDE SEQUENCE [LARGE SCALE GENOMIC DNA]</scope>
    <source>
        <strain evidence="1">LMG 13014</strain>
    </source>
</reference>
<sequence>MIGALLLFLGLAPAGARSNPCDMPGWTMGESVAFVCDMNDAKREAHKRLPLEYHGARSEVSFRAAPVGGKPGFILIVTDRIVPVEDAPREAALLGPWGGWVDELGKVHGANDAWIMPIAVAGSSSKPAGTVVYLVNAPVPVSKMPSVAGEPPQPVQDAFARAELTAVEPASTPCTRRCTGTSLR</sequence>
<dbReference type="GeneID" id="99664880"/>
<dbReference type="RefSeq" id="WP_175026491.1">
    <property type="nucleotide sequence ID" value="NZ_CABVQC010000105.1"/>
</dbReference>
<proteinExistence type="predicted"/>
<dbReference type="Proteomes" id="UP000494261">
    <property type="component" value="Unassembled WGS sequence"/>
</dbReference>
<gene>
    <name evidence="1" type="ORF">BLA13014_08011</name>
</gene>
<evidence type="ECO:0000313" key="1">
    <source>
        <dbReference type="EMBL" id="VWC52623.1"/>
    </source>
</evidence>
<organism evidence="1 2">
    <name type="scientific">Burkholderia aenigmatica</name>
    <dbReference type="NCBI Taxonomy" id="2015348"/>
    <lineage>
        <taxon>Bacteria</taxon>
        <taxon>Pseudomonadati</taxon>
        <taxon>Pseudomonadota</taxon>
        <taxon>Betaproteobacteria</taxon>
        <taxon>Burkholderiales</taxon>
        <taxon>Burkholderiaceae</taxon>
        <taxon>Burkholderia</taxon>
        <taxon>Burkholderia cepacia complex</taxon>
    </lineage>
</organism>